<dbReference type="CDD" id="cd09854">
    <property type="entry name" value="PIN_VapC-like"/>
    <property type="match status" value="1"/>
</dbReference>
<sequence length="139" mass="15608">MAKRRAYIDANVRIAAVQGDGELLQKVCSVLQSNRRRLVISDFVLLEVLPKPLFHRCTKQRAALEKLFSLTEKLVPDYGTLLLESIRLAGDYDPSPMDALHAAAALQGEVDEFMTLERSTKPFFKIAELHAYSLYSGPE</sequence>
<evidence type="ECO:0000313" key="2">
    <source>
        <dbReference type="EMBL" id="VFJ42305.1"/>
    </source>
</evidence>
<organism evidence="2">
    <name type="scientific">Candidatus Kentrum sp. FW</name>
    <dbReference type="NCBI Taxonomy" id="2126338"/>
    <lineage>
        <taxon>Bacteria</taxon>
        <taxon>Pseudomonadati</taxon>
        <taxon>Pseudomonadota</taxon>
        <taxon>Gammaproteobacteria</taxon>
        <taxon>Candidatus Kentrum</taxon>
    </lineage>
</organism>
<reference evidence="2" key="1">
    <citation type="submission" date="2019-02" db="EMBL/GenBank/DDBJ databases">
        <authorList>
            <person name="Gruber-Vodicka R. H."/>
            <person name="Seah K. B. B."/>
        </authorList>
    </citation>
    <scope>NUCLEOTIDE SEQUENCE</scope>
    <source>
        <strain evidence="2">BECK_BZ15</strain>
    </source>
</reference>
<name>A0A450RTC7_9GAMM</name>
<evidence type="ECO:0000259" key="1">
    <source>
        <dbReference type="Pfam" id="PF01850"/>
    </source>
</evidence>
<gene>
    <name evidence="2" type="ORF">BECKFW1821A_GA0114235_100164</name>
</gene>
<dbReference type="AlphaFoldDB" id="A0A450RTC7"/>
<dbReference type="EMBL" id="CAADEW010000001">
    <property type="protein sequence ID" value="VFJ42305.1"/>
    <property type="molecule type" value="Genomic_DNA"/>
</dbReference>
<dbReference type="InterPro" id="IPR029060">
    <property type="entry name" value="PIN-like_dom_sf"/>
</dbReference>
<proteinExistence type="predicted"/>
<dbReference type="InterPro" id="IPR002716">
    <property type="entry name" value="PIN_dom"/>
</dbReference>
<protein>
    <recommendedName>
        <fullName evidence="1">PIN domain-containing protein</fullName>
    </recommendedName>
</protein>
<feature type="domain" description="PIN" evidence="1">
    <location>
        <begin position="7"/>
        <end position="112"/>
    </location>
</feature>
<accession>A0A450RTC7</accession>
<dbReference type="Pfam" id="PF01850">
    <property type="entry name" value="PIN"/>
    <property type="match status" value="1"/>
</dbReference>
<dbReference type="SUPFAM" id="SSF88723">
    <property type="entry name" value="PIN domain-like"/>
    <property type="match status" value="1"/>
</dbReference>
<dbReference type="Gene3D" id="3.40.50.1010">
    <property type="entry name" value="5'-nuclease"/>
    <property type="match status" value="1"/>
</dbReference>